<dbReference type="Gene3D" id="2.160.10.10">
    <property type="entry name" value="Hexapeptide repeat proteins"/>
    <property type="match status" value="1"/>
</dbReference>
<dbReference type="InterPro" id="IPR011004">
    <property type="entry name" value="Trimer_LpxA-like_sf"/>
</dbReference>
<dbReference type="InterPro" id="IPR000683">
    <property type="entry name" value="Gfo/Idh/MocA-like_OxRdtase_N"/>
</dbReference>
<dbReference type="GO" id="GO:0000166">
    <property type="term" value="F:nucleotide binding"/>
    <property type="evidence" value="ECO:0007669"/>
    <property type="project" value="InterPro"/>
</dbReference>
<gene>
    <name evidence="3" type="ORF">DSM1535_0245</name>
</gene>
<dbReference type="SUPFAM" id="SSF51735">
    <property type="entry name" value="NAD(P)-binding Rossmann-fold domains"/>
    <property type="match status" value="1"/>
</dbReference>
<dbReference type="PANTHER" id="PTHR43377:SF6">
    <property type="entry name" value="GFO_IDH_MOCA-LIKE OXIDOREDUCTASE N-TERMINAL DOMAIN-CONTAINING PROTEIN"/>
    <property type="match status" value="1"/>
</dbReference>
<reference evidence="3" key="1">
    <citation type="submission" date="2014-08" db="EMBL/GenBank/DDBJ databases">
        <authorList>
            <person name="Wibberg D."/>
        </authorList>
    </citation>
    <scope>NUCLEOTIDE SEQUENCE</scope>
</reference>
<protein>
    <submittedName>
        <fullName evidence="3">Oxidoreductase domain-containing protein</fullName>
    </submittedName>
</protein>
<dbReference type="Pfam" id="PF01408">
    <property type="entry name" value="GFO_IDH_MocA"/>
    <property type="match status" value="1"/>
</dbReference>
<dbReference type="AlphaFoldDB" id="A0A090I1C7"/>
<dbReference type="InterPro" id="IPR036291">
    <property type="entry name" value="NAD(P)-bd_dom_sf"/>
</dbReference>
<dbReference type="InterPro" id="IPR055170">
    <property type="entry name" value="GFO_IDH_MocA-like_dom"/>
</dbReference>
<feature type="domain" description="Gfo/Idh/MocA-like oxidoreductase N-terminal" evidence="1">
    <location>
        <begin position="3"/>
        <end position="119"/>
    </location>
</feature>
<dbReference type="Pfam" id="PF22725">
    <property type="entry name" value="GFO_IDH_MocA_C3"/>
    <property type="match status" value="1"/>
</dbReference>
<sequence length="515" mass="57685">MKNIAIIGSGYWGKNLVRNFFELDALKTICDLDEVTLKEFQDKYSGIHVTTSFQEVLDDEKIKGVVIATPAILHYKMAKKALECGKDVFVEKPLSLDLSDAKDLIEISEKKGNILMVGHILHYHPAVVKLKELVQKGYLGKIQYIYSNRLNLGKFRTEENILWSFAPHDVSVILMLLNEMPKHISSHAGTYLNKDVADVTLTTMEFSSGVKSHIFVSWLHPYKEQRLVVVGSERMAVFNDMVDDKLLIYPHEIEWVDRVPVPVLKDPEPVPIGSEEPLKEECKHFLNCIKTREKPKTDGKEGYNVLQVLQSSQKSLENNAENVSLDTKDYFVHESSFIDDSCEIGHGTKIWHFSHVLTGSKTGKNCNIGQNVMIGPDVTIGNNVKVQNNVSIYKGVEIEDDVFLGPSMVFSNVINPRSFISRKDEFKETIVKKGATIGANATIVCGNNIGKYALVGAGAVVTTAVPDYAIMVGNPAKISNWICECGLKLKFEDDNIAECSCQKKYRKEDNKVVKL</sequence>
<dbReference type="PATRIC" id="fig|2162.9.peg.257"/>
<dbReference type="InterPro" id="IPR001451">
    <property type="entry name" value="Hexapep"/>
</dbReference>
<organism evidence="3">
    <name type="scientific">Methanobacterium formicicum</name>
    <dbReference type="NCBI Taxonomy" id="2162"/>
    <lineage>
        <taxon>Archaea</taxon>
        <taxon>Methanobacteriati</taxon>
        <taxon>Methanobacteriota</taxon>
        <taxon>Methanomada group</taxon>
        <taxon>Methanobacteria</taxon>
        <taxon>Methanobacteriales</taxon>
        <taxon>Methanobacteriaceae</taxon>
        <taxon>Methanobacterium</taxon>
    </lineage>
</organism>
<dbReference type="RefSeq" id="WP_082055682.1">
    <property type="nucleotide sequence ID" value="NZ_JARVXG010000041.1"/>
</dbReference>
<dbReference type="PANTHER" id="PTHR43377">
    <property type="entry name" value="BILIVERDIN REDUCTASE A"/>
    <property type="match status" value="1"/>
</dbReference>
<accession>A0A090I1C7</accession>
<dbReference type="InterPro" id="IPR051450">
    <property type="entry name" value="Gfo/Idh/MocA_Oxidoreductases"/>
</dbReference>
<dbReference type="Gene3D" id="3.30.360.10">
    <property type="entry name" value="Dihydrodipicolinate Reductase, domain 2"/>
    <property type="match status" value="1"/>
</dbReference>
<proteinExistence type="predicted"/>
<dbReference type="KEGG" id="mfi:DSM1535_0245"/>
<evidence type="ECO:0000259" key="2">
    <source>
        <dbReference type="Pfam" id="PF22725"/>
    </source>
</evidence>
<dbReference type="CDD" id="cd03358">
    <property type="entry name" value="LbH_WxcM_N_like"/>
    <property type="match status" value="1"/>
</dbReference>
<dbReference type="Pfam" id="PF00132">
    <property type="entry name" value="Hexapep"/>
    <property type="match status" value="1"/>
</dbReference>
<dbReference type="Pfam" id="PF14602">
    <property type="entry name" value="Hexapep_2"/>
    <property type="match status" value="1"/>
</dbReference>
<feature type="domain" description="GFO/IDH/MocA-like oxidoreductase" evidence="2">
    <location>
        <begin position="128"/>
        <end position="235"/>
    </location>
</feature>
<name>A0A090I1C7_METFO</name>
<dbReference type="SUPFAM" id="SSF55347">
    <property type="entry name" value="Glyceraldehyde-3-phosphate dehydrogenase-like, C-terminal domain"/>
    <property type="match status" value="1"/>
</dbReference>
<dbReference type="Gene3D" id="3.40.50.720">
    <property type="entry name" value="NAD(P)-binding Rossmann-like Domain"/>
    <property type="match status" value="1"/>
</dbReference>
<dbReference type="EMBL" id="LN515531">
    <property type="protein sequence ID" value="CEA12609.1"/>
    <property type="molecule type" value="Genomic_DNA"/>
</dbReference>
<dbReference type="SUPFAM" id="SSF51161">
    <property type="entry name" value="Trimeric LpxA-like enzymes"/>
    <property type="match status" value="1"/>
</dbReference>
<evidence type="ECO:0000313" key="3">
    <source>
        <dbReference type="EMBL" id="CEA12609.1"/>
    </source>
</evidence>
<evidence type="ECO:0000259" key="1">
    <source>
        <dbReference type="Pfam" id="PF01408"/>
    </source>
</evidence>